<protein>
    <submittedName>
        <fullName evidence="2">Uncharacterized protein</fullName>
    </submittedName>
</protein>
<name>A0ABN0BKE9_BACFG</name>
<feature type="region of interest" description="Disordered" evidence="1">
    <location>
        <begin position="1"/>
        <end position="38"/>
    </location>
</feature>
<organism evidence="2 3">
    <name type="scientific">Bacteroides fragilis 3_1_12</name>
    <dbReference type="NCBI Taxonomy" id="457424"/>
    <lineage>
        <taxon>Bacteria</taxon>
        <taxon>Pseudomonadati</taxon>
        <taxon>Bacteroidota</taxon>
        <taxon>Bacteroidia</taxon>
        <taxon>Bacteroidales</taxon>
        <taxon>Bacteroidaceae</taxon>
        <taxon>Bacteroides</taxon>
    </lineage>
</organism>
<keyword evidence="3" id="KW-1185">Reference proteome</keyword>
<reference evidence="2 3" key="1">
    <citation type="submission" date="2008-12" db="EMBL/GenBank/DDBJ databases">
        <title>Annotation of Bacteroides fragilis strain 3_1_12.</title>
        <authorList>
            <consortium name="The Broad Institute Genome Sequencing Platform"/>
            <person name="Ward D."/>
            <person name="Young S.K."/>
            <person name="Kodira C.D."/>
            <person name="Zeng Q."/>
            <person name="Koehrsen M."/>
            <person name="Alvarado L."/>
            <person name="Berlin A."/>
            <person name="Borenstein D."/>
            <person name="Chen Z."/>
            <person name="Engels R."/>
            <person name="Freedman E."/>
            <person name="Gellesch M."/>
            <person name="Goldberg J."/>
            <person name="Griggs A."/>
            <person name="Gujja S."/>
            <person name="Heiman D."/>
            <person name="Hepburn T."/>
            <person name="Howarth C."/>
            <person name="Jen D."/>
            <person name="Larson L."/>
            <person name="Lewis B."/>
            <person name="Mehta T."/>
            <person name="Park D."/>
            <person name="Pearson M."/>
            <person name="Roberts A."/>
            <person name="Saif S."/>
            <person name="Shea T."/>
            <person name="Shenoy N."/>
            <person name="Sisk P."/>
            <person name="Stolte C."/>
            <person name="Sykes S."/>
            <person name="Walk T."/>
            <person name="White J."/>
            <person name="Yandava C."/>
            <person name="Allen-Vercoe E."/>
            <person name="Strauss J."/>
            <person name="Ambrose C."/>
            <person name="Lander E."/>
            <person name="Nusbaum C."/>
            <person name="Galagan J."/>
            <person name="Birren B."/>
        </authorList>
    </citation>
    <scope>NUCLEOTIDE SEQUENCE [LARGE SCALE GENOMIC DNA]</scope>
    <source>
        <strain evidence="2 3">3_1_12</strain>
    </source>
</reference>
<dbReference type="EMBL" id="EQ973213">
    <property type="protein sequence ID" value="EFR53363.1"/>
    <property type="molecule type" value="Genomic_DNA"/>
</dbReference>
<feature type="compositionally biased region" description="Basic and acidic residues" evidence="1">
    <location>
        <begin position="16"/>
        <end position="38"/>
    </location>
</feature>
<evidence type="ECO:0000313" key="3">
    <source>
        <dbReference type="Proteomes" id="UP000005101"/>
    </source>
</evidence>
<evidence type="ECO:0000313" key="2">
    <source>
        <dbReference type="EMBL" id="EFR53363.1"/>
    </source>
</evidence>
<dbReference type="Proteomes" id="UP000005101">
    <property type="component" value="Unassembled WGS sequence"/>
</dbReference>
<gene>
    <name evidence="2" type="ORF">BFAG_02058</name>
</gene>
<proteinExistence type="predicted"/>
<evidence type="ECO:0000256" key="1">
    <source>
        <dbReference type="SAM" id="MobiDB-lite"/>
    </source>
</evidence>
<accession>A0ABN0BKE9</accession>
<sequence>MASAIPYKPQSKMKKSIQDLKESLRKKEEKQQRLREKEESIEKDIRVLRYLIVREEQAASPQAPRKRKITRKQVGSFFSRIALFYEDLQRRLNLRITYRCFCRWLCTRYEFESRYRDRHKLSPCTVLGYFKRERGG</sequence>